<dbReference type="RefSeq" id="XP_003026386.1">
    <property type="nucleotide sequence ID" value="XM_003026340.1"/>
</dbReference>
<dbReference type="OrthoDB" id="3041043at2759"/>
<dbReference type="KEGG" id="scm:SCHCO_0114450"/>
<feature type="compositionally biased region" description="Polar residues" evidence="1">
    <location>
        <begin position="406"/>
        <end position="416"/>
    </location>
</feature>
<feature type="non-terminal residue" evidence="2">
    <location>
        <position position="487"/>
    </location>
</feature>
<dbReference type="GeneID" id="9592936"/>
<reference evidence="2 3" key="1">
    <citation type="journal article" date="2010" name="Nat. Biotechnol.">
        <title>Genome sequence of the model mushroom Schizophyllum commune.</title>
        <authorList>
            <person name="Ohm R.A."/>
            <person name="de Jong J.F."/>
            <person name="Lugones L.G."/>
            <person name="Aerts A."/>
            <person name="Kothe E."/>
            <person name="Stajich J.E."/>
            <person name="de Vries R.P."/>
            <person name="Record E."/>
            <person name="Levasseur A."/>
            <person name="Baker S.E."/>
            <person name="Bartholomew K.A."/>
            <person name="Coutinho P.M."/>
            <person name="Erdmann S."/>
            <person name="Fowler T.J."/>
            <person name="Gathman A.C."/>
            <person name="Lombard V."/>
            <person name="Henrissat B."/>
            <person name="Knabe N."/>
            <person name="Kuees U."/>
            <person name="Lilly W.W."/>
            <person name="Lindquist E."/>
            <person name="Lucas S."/>
            <person name="Magnuson J.K."/>
            <person name="Piumi F."/>
            <person name="Raudaskoski M."/>
            <person name="Salamov A."/>
            <person name="Schmutz J."/>
            <person name="Schwarze F.W.M.R."/>
            <person name="vanKuyk P.A."/>
            <person name="Horton J.S."/>
            <person name="Grigoriev I.V."/>
            <person name="Woesten H.A.B."/>
        </authorList>
    </citation>
    <scope>NUCLEOTIDE SEQUENCE [LARGE SCALE GENOMIC DNA]</scope>
    <source>
        <strain evidence="3">H4-8 / FGSC 9210</strain>
    </source>
</reference>
<sequence>MILPEPCDAPLCSCLSARDLISYGQVCRDTRRAVTDYSSLAFQVKYALEPFMDHKDVVLFREVLRDTGAVISGAVALHFFNRVTVQDTPLEIYVERTHTMEVALFFDYIGYQYRPRERQEGILADAHSLAINRFNLRDAAISELHSILDMFTLVRGDTEVKIMMVVDSALDAILDFHSSPVMNFITYRSAYSLFPYNTFIKKSGLLFVEDNGHVDGYRRRGWRMYRRLSNSRYETVGKEITVGTRYVGDQHTWTIDLDDLAPQDLDPMLFNSFELQWSRRVDAYILPQIARLVFLAPQYWTQSRLFASSDLIHRFTVALHSIQPVAYRQTDDDVVRAVLSSGEDTLFKFHPPCATDTIMLVPWKATLRKYRVPVVKIRGARLYPPEGLEDPFAPDEARRTPEPNAVPSSHMQPANQHSDDHIDHQIGNGDAQTAISAIHAAPAPIPSNSANPLIGVTEELQLAVWDGVGDFEVYTRPRKKARRADVV</sequence>
<dbReference type="AlphaFoldDB" id="D8QKS9"/>
<feature type="region of interest" description="Disordered" evidence="1">
    <location>
        <begin position="388"/>
        <end position="421"/>
    </location>
</feature>
<dbReference type="HOGENOM" id="CLU_575097_0_0_1"/>
<dbReference type="VEuPathDB" id="FungiDB:SCHCODRAFT_0114450"/>
<evidence type="ECO:0000256" key="1">
    <source>
        <dbReference type="SAM" id="MobiDB-lite"/>
    </source>
</evidence>
<organism evidence="3">
    <name type="scientific">Schizophyllum commune (strain H4-8 / FGSC 9210)</name>
    <name type="common">Split gill fungus</name>
    <dbReference type="NCBI Taxonomy" id="578458"/>
    <lineage>
        <taxon>Eukaryota</taxon>
        <taxon>Fungi</taxon>
        <taxon>Dikarya</taxon>
        <taxon>Basidiomycota</taxon>
        <taxon>Agaricomycotina</taxon>
        <taxon>Agaricomycetes</taxon>
        <taxon>Agaricomycetidae</taxon>
        <taxon>Agaricales</taxon>
        <taxon>Schizophyllaceae</taxon>
        <taxon>Schizophyllum</taxon>
    </lineage>
</organism>
<accession>D8QKS9</accession>
<dbReference type="InParanoid" id="D8QKS9"/>
<evidence type="ECO:0000313" key="3">
    <source>
        <dbReference type="Proteomes" id="UP000007431"/>
    </source>
</evidence>
<dbReference type="Proteomes" id="UP000007431">
    <property type="component" value="Unassembled WGS sequence"/>
</dbReference>
<gene>
    <name evidence="2" type="ORF">SCHCODRAFT_114450</name>
</gene>
<evidence type="ECO:0008006" key="4">
    <source>
        <dbReference type="Google" id="ProtNLM"/>
    </source>
</evidence>
<dbReference type="EMBL" id="GL377317">
    <property type="protein sequence ID" value="EFI91483.1"/>
    <property type="molecule type" value="Genomic_DNA"/>
</dbReference>
<name>D8QKS9_SCHCM</name>
<protein>
    <recommendedName>
        <fullName evidence="4">F-box domain-containing protein</fullName>
    </recommendedName>
</protein>
<proteinExistence type="predicted"/>
<keyword evidence="3" id="KW-1185">Reference proteome</keyword>
<evidence type="ECO:0000313" key="2">
    <source>
        <dbReference type="EMBL" id="EFI91483.1"/>
    </source>
</evidence>